<organism evidence="2 3">
    <name type="scientific">Perca fluviatilis</name>
    <name type="common">European perch</name>
    <dbReference type="NCBI Taxonomy" id="8168"/>
    <lineage>
        <taxon>Eukaryota</taxon>
        <taxon>Metazoa</taxon>
        <taxon>Chordata</taxon>
        <taxon>Craniata</taxon>
        <taxon>Vertebrata</taxon>
        <taxon>Euteleostomi</taxon>
        <taxon>Actinopterygii</taxon>
        <taxon>Neopterygii</taxon>
        <taxon>Teleostei</taxon>
        <taxon>Neoteleostei</taxon>
        <taxon>Acanthomorphata</taxon>
        <taxon>Eupercaria</taxon>
        <taxon>Perciformes</taxon>
        <taxon>Percoidei</taxon>
        <taxon>Percidae</taxon>
        <taxon>Percinae</taxon>
        <taxon>Perca</taxon>
    </lineage>
</organism>
<feature type="compositionally biased region" description="Polar residues" evidence="1">
    <location>
        <begin position="8"/>
        <end position="21"/>
    </location>
</feature>
<keyword evidence="3" id="KW-1185">Reference proteome</keyword>
<sequence length="81" mass="8821">MAEIRTQRPPNLQTSNPKQVATVTWARGHHPENDGVCFSTTGGPESGCAFSPSGYWCLTISDHPIGKESLCYVGRAFINLQ</sequence>
<dbReference type="Proteomes" id="UP000465112">
    <property type="component" value="Chromosome 10"/>
</dbReference>
<accession>A0A6A5F2H6</accession>
<evidence type="ECO:0000256" key="1">
    <source>
        <dbReference type="SAM" id="MobiDB-lite"/>
    </source>
</evidence>
<dbReference type="EMBL" id="VHII01000010">
    <property type="protein sequence ID" value="KAF1385009.1"/>
    <property type="molecule type" value="Genomic_DNA"/>
</dbReference>
<feature type="region of interest" description="Disordered" evidence="1">
    <location>
        <begin position="1"/>
        <end position="21"/>
    </location>
</feature>
<proteinExistence type="predicted"/>
<name>A0A6A5F2H6_PERFL</name>
<reference evidence="2 3" key="1">
    <citation type="submission" date="2019-06" db="EMBL/GenBank/DDBJ databases">
        <title>A chromosome-scale genome assembly of the European perch, Perca fluviatilis.</title>
        <authorList>
            <person name="Roques C."/>
            <person name="Zahm M."/>
            <person name="Cabau C."/>
            <person name="Klopp C."/>
            <person name="Bouchez O."/>
            <person name="Donnadieu C."/>
            <person name="Kuhl H."/>
            <person name="Gislard M."/>
            <person name="Guendouz S."/>
            <person name="Journot L."/>
            <person name="Haffray P."/>
            <person name="Bestin A."/>
            <person name="Morvezen R."/>
            <person name="Feron R."/>
            <person name="Wen M."/>
            <person name="Jouanno E."/>
            <person name="Herpin A."/>
            <person name="Schartl M."/>
            <person name="Postlethwait J."/>
            <person name="Schaerlinger B."/>
            <person name="Chardard D."/>
            <person name="Lecocq T."/>
            <person name="Poncet C."/>
            <person name="Jaffrelo L."/>
            <person name="Lampietro C."/>
            <person name="Guiguen Y."/>
        </authorList>
    </citation>
    <scope>NUCLEOTIDE SEQUENCE [LARGE SCALE GENOMIC DNA]</scope>
    <source>
        <tissue evidence="2">Blood</tissue>
    </source>
</reference>
<evidence type="ECO:0000313" key="2">
    <source>
        <dbReference type="EMBL" id="KAF1385009.1"/>
    </source>
</evidence>
<gene>
    <name evidence="2" type="ORF">PFLUV_G00126150</name>
</gene>
<comment type="caution">
    <text evidence="2">The sequence shown here is derived from an EMBL/GenBank/DDBJ whole genome shotgun (WGS) entry which is preliminary data.</text>
</comment>
<evidence type="ECO:0000313" key="3">
    <source>
        <dbReference type="Proteomes" id="UP000465112"/>
    </source>
</evidence>
<protein>
    <submittedName>
        <fullName evidence="2">Uncharacterized protein</fullName>
    </submittedName>
</protein>
<dbReference type="AlphaFoldDB" id="A0A6A5F2H6"/>